<keyword evidence="5" id="KW-1185">Reference proteome</keyword>
<dbReference type="EC" id="3.1.4.1" evidence="1"/>
<evidence type="ECO:0000259" key="2">
    <source>
        <dbReference type="Pfam" id="PF21315"/>
    </source>
</evidence>
<keyword evidence="1" id="KW-0539">Nucleus</keyword>
<dbReference type="AlphaFoldDB" id="A0A075AXQ8"/>
<accession>A0A075AXQ8</accession>
<evidence type="ECO:0000313" key="3">
    <source>
        <dbReference type="EMBL" id="EPZ33507.1"/>
    </source>
</evidence>
<keyword evidence="1" id="KW-0234">DNA repair</keyword>
<comment type="subcellular location">
    <subcellularLocation>
        <location evidence="1">Nucleus</location>
    </subcellularLocation>
</comment>
<gene>
    <name evidence="3" type="ORF">O9G_001258</name>
    <name evidence="4" type="ORF">ROZALSC1DRAFT_28145</name>
</gene>
<organism evidence="3 5">
    <name type="scientific">Rozella allomycis (strain CSF55)</name>
    <dbReference type="NCBI Taxonomy" id="988480"/>
    <lineage>
        <taxon>Eukaryota</taxon>
        <taxon>Fungi</taxon>
        <taxon>Fungi incertae sedis</taxon>
        <taxon>Cryptomycota</taxon>
        <taxon>Cryptomycota incertae sedis</taxon>
        <taxon>Rozella</taxon>
    </lineage>
</organism>
<dbReference type="Proteomes" id="UP000030755">
    <property type="component" value="Unassembled WGS sequence"/>
</dbReference>
<dbReference type="OrthoDB" id="76364at2759"/>
<evidence type="ECO:0000313" key="4">
    <source>
        <dbReference type="EMBL" id="RKP20353.1"/>
    </source>
</evidence>
<dbReference type="PANTHER" id="PTHR15749">
    <property type="entry name" value="FANCONI-ASSOCIATED NUCLEASE 1"/>
    <property type="match status" value="1"/>
</dbReference>
<keyword evidence="1" id="KW-0227">DNA damage</keyword>
<keyword evidence="1" id="KW-0479">Metal-binding</keyword>
<evidence type="ECO:0000313" key="6">
    <source>
        <dbReference type="Proteomes" id="UP000281549"/>
    </source>
</evidence>
<dbReference type="PANTHER" id="PTHR15749:SF4">
    <property type="entry name" value="FANCONI-ASSOCIATED NUCLEASE 1"/>
    <property type="match status" value="1"/>
</dbReference>
<comment type="function">
    <text evidence="1">Nuclease required for the repair of DNA interstrand cross-links (ICL). Acts as a 5'-3' exonuclease that anchors at a cut end of DNA and cleaves DNA successively at every third nucleotide, allowing to excise an ICL from one strand through flanking incisions.</text>
</comment>
<keyword evidence="1" id="KW-0464">Manganese</keyword>
<evidence type="ECO:0000313" key="5">
    <source>
        <dbReference type="Proteomes" id="UP000030755"/>
    </source>
</evidence>
<evidence type="ECO:0000256" key="1">
    <source>
        <dbReference type="RuleBase" id="RU365033"/>
    </source>
</evidence>
<reference evidence="6" key="2">
    <citation type="journal article" date="2018" name="Nat. Microbiol.">
        <title>Leveraging single-cell genomics to expand the fungal tree of life.</title>
        <authorList>
            <person name="Ahrendt S.R."/>
            <person name="Quandt C.A."/>
            <person name="Ciobanu D."/>
            <person name="Clum A."/>
            <person name="Salamov A."/>
            <person name="Andreopoulos B."/>
            <person name="Cheng J.F."/>
            <person name="Woyke T."/>
            <person name="Pelin A."/>
            <person name="Henrissat B."/>
            <person name="Reynolds N.K."/>
            <person name="Benny G.L."/>
            <person name="Smith M.E."/>
            <person name="James T.Y."/>
            <person name="Grigoriev I.V."/>
        </authorList>
    </citation>
    <scope>NUCLEOTIDE SEQUENCE [LARGE SCALE GENOMIC DNA]</scope>
    <source>
        <strain evidence="6">CSF55</strain>
    </source>
</reference>
<keyword evidence="1" id="KW-0460">Magnesium</keyword>
<dbReference type="Pfam" id="PF21315">
    <property type="entry name" value="FAN1_HTH"/>
    <property type="match status" value="1"/>
</dbReference>
<comment type="cofactor">
    <cofactor evidence="1">
        <name>Mg(2+)</name>
        <dbReference type="ChEBI" id="CHEBI:18420"/>
    </cofactor>
    <cofactor evidence="1">
        <name>Mn(2+)</name>
        <dbReference type="ChEBI" id="CHEBI:29035"/>
    </cofactor>
</comment>
<dbReference type="GO" id="GO:0004528">
    <property type="term" value="F:phosphodiesterase I activity"/>
    <property type="evidence" value="ECO:0007669"/>
    <property type="project" value="UniProtKB-EC"/>
</dbReference>
<name>A0A075AXQ8_ROZAC</name>
<reference evidence="4" key="3">
    <citation type="submission" date="2018-08" db="EMBL/GenBank/DDBJ databases">
        <title>Leveraging single-cell genomics to expand the Fungal Tree of Life.</title>
        <authorList>
            <consortium name="DOE Joint Genome Institute"/>
            <person name="Ahrendt S.R."/>
            <person name="Quandt C.A."/>
            <person name="Ciobanu D."/>
            <person name="Clum A."/>
            <person name="Salamov A."/>
            <person name="Andreopoulos B."/>
            <person name="Cheng J.-F."/>
            <person name="Woyke T."/>
            <person name="Pelin A."/>
            <person name="Henrissat B."/>
            <person name="Reynolds N."/>
            <person name="Benny G.L."/>
            <person name="Smith M.E."/>
            <person name="James T.Y."/>
            <person name="Grigoriev I.V."/>
        </authorList>
    </citation>
    <scope>NUCLEOTIDE SEQUENCE</scope>
    <source>
        <strain evidence="4">CSF55</strain>
    </source>
</reference>
<comment type="similarity">
    <text evidence="1">Belongs to the FAN1 family.</text>
</comment>
<dbReference type="GO" id="GO:0017108">
    <property type="term" value="F:5'-flap endonuclease activity"/>
    <property type="evidence" value="ECO:0007669"/>
    <property type="project" value="TreeGrafter"/>
</dbReference>
<feature type="domain" description="Fanconi-associated nuclease 1-like winged-helix" evidence="2">
    <location>
        <begin position="10"/>
        <end position="86"/>
    </location>
</feature>
<dbReference type="EMBL" id="ML005076">
    <property type="protein sequence ID" value="RKP20353.1"/>
    <property type="molecule type" value="Genomic_DNA"/>
</dbReference>
<dbReference type="GO" id="GO:0008409">
    <property type="term" value="F:5'-3' exonuclease activity"/>
    <property type="evidence" value="ECO:0007669"/>
    <property type="project" value="TreeGrafter"/>
</dbReference>
<sequence length="397" mass="46893">MEELQRQLTYYERSFLVVLEFAIKNIHIFKQSHQDLMGLYKRLETDEQRLLLRAYQRQQSILFTNKLKYDEIHDISSGVDALVSHNLCQTYEDVDSFIDKLTNDDLSQICNEILETKPKEKNDLRDLVKQNITKEILIEIQGKITGKAFSLCVKVREWIDYMCFAFFGNSRETFSTIILSNIGRQNYVNYEISGNSFFKSKNALENFHLYYNVKEYLYNELITKDSQIDFDDNIKEKAKEIKSDIAKFLSYFKETFVEPKFRKFILKELLNQVKYCLGRRGKWWIEYIKMDSSIIKVSLLASKDHFVRNGDRYAIKNKYYNKAYKKNQRPILEYTIKTITGKILAKNTASTRLIFCGLDGNPCNVEELAIQVKNILAPYLSIINWMVGRLFTVRVEF</sequence>
<dbReference type="GO" id="GO:0036297">
    <property type="term" value="P:interstrand cross-link repair"/>
    <property type="evidence" value="ECO:0007669"/>
    <property type="project" value="InterPro"/>
</dbReference>
<proteinExistence type="inferred from homology"/>
<dbReference type="GO" id="GO:0046872">
    <property type="term" value="F:metal ion binding"/>
    <property type="evidence" value="ECO:0007669"/>
    <property type="project" value="UniProtKB-KW"/>
</dbReference>
<dbReference type="GO" id="GO:0070336">
    <property type="term" value="F:flap-structured DNA binding"/>
    <property type="evidence" value="ECO:0007669"/>
    <property type="project" value="TreeGrafter"/>
</dbReference>
<dbReference type="GO" id="GO:0005634">
    <property type="term" value="C:nucleus"/>
    <property type="evidence" value="ECO:0007669"/>
    <property type="project" value="UniProtKB-SubCell"/>
</dbReference>
<protein>
    <recommendedName>
        <fullName evidence="1">Fanconi-associated nuclease</fullName>
        <ecNumber evidence="1">3.1.4.1</ecNumber>
    </recommendedName>
</protein>
<dbReference type="Proteomes" id="UP000281549">
    <property type="component" value="Unassembled WGS sequence"/>
</dbReference>
<reference evidence="3 5" key="1">
    <citation type="journal article" date="2013" name="Curr. Biol.">
        <title>Shared signatures of parasitism and phylogenomics unite Cryptomycota and microsporidia.</title>
        <authorList>
            <person name="James T.Y."/>
            <person name="Pelin A."/>
            <person name="Bonen L."/>
            <person name="Ahrendt S."/>
            <person name="Sain D."/>
            <person name="Corradi N."/>
            <person name="Stajich J.E."/>
        </authorList>
    </citation>
    <scope>NUCLEOTIDE SEQUENCE [LARGE SCALE GENOMIC DNA]</scope>
    <source>
        <strain evidence="3 5">CSF55</strain>
        <strain evidence="3 5">CSF55</strain>
    </source>
</reference>
<keyword evidence="1" id="KW-0378">Hydrolase</keyword>
<dbReference type="EMBL" id="KE561054">
    <property type="protein sequence ID" value="EPZ33507.1"/>
    <property type="molecule type" value="Genomic_DNA"/>
</dbReference>
<dbReference type="InterPro" id="IPR049125">
    <property type="entry name" value="FAN1-like_WH"/>
</dbReference>
<comment type="catalytic activity">
    <reaction evidence="1">
        <text>Hydrolytically removes 5'-nucleotides successively from the 3'-hydroxy termini of 3'-hydroxy-terminated oligonucleotides.</text>
        <dbReference type="EC" id="3.1.4.1"/>
    </reaction>
</comment>
<dbReference type="HOGENOM" id="CLU_694742_0_0_1"/>
<dbReference type="STRING" id="988480.A0A075AXQ8"/>
<dbReference type="InterPro" id="IPR033315">
    <property type="entry name" value="Fan1-like"/>
</dbReference>
<keyword evidence="1" id="KW-0540">Nuclease</keyword>